<dbReference type="AlphaFoldDB" id="A0A2H3C7S7"/>
<organism evidence="2 3">
    <name type="scientific">Armillaria solidipes</name>
    <dbReference type="NCBI Taxonomy" id="1076256"/>
    <lineage>
        <taxon>Eukaryota</taxon>
        <taxon>Fungi</taxon>
        <taxon>Dikarya</taxon>
        <taxon>Basidiomycota</taxon>
        <taxon>Agaricomycotina</taxon>
        <taxon>Agaricomycetes</taxon>
        <taxon>Agaricomycetidae</taxon>
        <taxon>Agaricales</taxon>
        <taxon>Marasmiineae</taxon>
        <taxon>Physalacriaceae</taxon>
        <taxon>Armillaria</taxon>
    </lineage>
</organism>
<keyword evidence="1" id="KW-0812">Transmembrane</keyword>
<keyword evidence="3" id="KW-1185">Reference proteome</keyword>
<keyword evidence="1" id="KW-0472">Membrane</keyword>
<evidence type="ECO:0000256" key="1">
    <source>
        <dbReference type="SAM" id="Phobius"/>
    </source>
</evidence>
<feature type="transmembrane region" description="Helical" evidence="1">
    <location>
        <begin position="90"/>
        <end position="109"/>
    </location>
</feature>
<proteinExistence type="predicted"/>
<accession>A0A2H3C7S7</accession>
<feature type="transmembrane region" description="Helical" evidence="1">
    <location>
        <begin position="60"/>
        <end position="84"/>
    </location>
</feature>
<keyword evidence="1" id="KW-1133">Transmembrane helix</keyword>
<gene>
    <name evidence="2" type="ORF">ARMSODRAFT_384560</name>
</gene>
<dbReference type="Proteomes" id="UP000218334">
    <property type="component" value="Unassembled WGS sequence"/>
</dbReference>
<dbReference type="EMBL" id="KZ293417">
    <property type="protein sequence ID" value="PBK75302.1"/>
    <property type="molecule type" value="Genomic_DNA"/>
</dbReference>
<protein>
    <submittedName>
        <fullName evidence="2">Uncharacterized protein</fullName>
    </submittedName>
</protein>
<reference evidence="3" key="1">
    <citation type="journal article" date="2017" name="Nat. Ecol. Evol.">
        <title>Genome expansion and lineage-specific genetic innovations in the forest pathogenic fungi Armillaria.</title>
        <authorList>
            <person name="Sipos G."/>
            <person name="Prasanna A.N."/>
            <person name="Walter M.C."/>
            <person name="O'Connor E."/>
            <person name="Balint B."/>
            <person name="Krizsan K."/>
            <person name="Kiss B."/>
            <person name="Hess J."/>
            <person name="Varga T."/>
            <person name="Slot J."/>
            <person name="Riley R."/>
            <person name="Boka B."/>
            <person name="Rigling D."/>
            <person name="Barry K."/>
            <person name="Lee J."/>
            <person name="Mihaltcheva S."/>
            <person name="LaButti K."/>
            <person name="Lipzen A."/>
            <person name="Waldron R."/>
            <person name="Moloney N.M."/>
            <person name="Sperisen C."/>
            <person name="Kredics L."/>
            <person name="Vagvoelgyi C."/>
            <person name="Patrignani A."/>
            <person name="Fitzpatrick D."/>
            <person name="Nagy I."/>
            <person name="Doyle S."/>
            <person name="Anderson J.B."/>
            <person name="Grigoriev I.V."/>
            <person name="Gueldener U."/>
            <person name="Muensterkoetter M."/>
            <person name="Nagy L.G."/>
        </authorList>
    </citation>
    <scope>NUCLEOTIDE SEQUENCE [LARGE SCALE GENOMIC DNA]</scope>
    <source>
        <strain evidence="3">28-4</strain>
    </source>
</reference>
<name>A0A2H3C7S7_9AGAR</name>
<evidence type="ECO:0000313" key="3">
    <source>
        <dbReference type="Proteomes" id="UP000218334"/>
    </source>
</evidence>
<evidence type="ECO:0000313" key="2">
    <source>
        <dbReference type="EMBL" id="PBK75302.1"/>
    </source>
</evidence>
<sequence>MFVEAPWANLKWGYFKRVGSTSWMLPRPPRQKLGISAPSSNRLLLQKSLCNAVDTYYQCLLVRIVITACFSLTSTTVISTIAALYYDGVMAYFCCAKYLLLVISVILAAPHRHSAQRSRFLQTSRYYWTLNYTAIGLLRTRGCGQMPP</sequence>